<accession>A0ABQ2BCH9</accession>
<dbReference type="SUPFAM" id="SSF52418">
    <property type="entry name" value="Nucleoside phosphorylase/phosphoribosyltransferase catalytic domain"/>
    <property type="match status" value="1"/>
</dbReference>
<evidence type="ECO:0000256" key="3">
    <source>
        <dbReference type="ARBA" id="ARBA00022822"/>
    </source>
</evidence>
<evidence type="ECO:0000259" key="7">
    <source>
        <dbReference type="Pfam" id="PF02885"/>
    </source>
</evidence>
<dbReference type="EC" id="2.4.2.18" evidence="5"/>
<evidence type="ECO:0000313" key="8">
    <source>
        <dbReference type="EMBL" id="GGI11943.1"/>
    </source>
</evidence>
<organism evidence="8 9">
    <name type="scientific">Isoptericola cucumis</name>
    <dbReference type="NCBI Taxonomy" id="1776856"/>
    <lineage>
        <taxon>Bacteria</taxon>
        <taxon>Bacillati</taxon>
        <taxon>Actinomycetota</taxon>
        <taxon>Actinomycetes</taxon>
        <taxon>Micrococcales</taxon>
        <taxon>Promicromonosporaceae</taxon>
        <taxon>Isoptericola</taxon>
    </lineage>
</organism>
<dbReference type="Gene3D" id="3.40.1030.10">
    <property type="entry name" value="Nucleoside phosphorylase/phosphoribosyltransferase catalytic domain"/>
    <property type="match status" value="1"/>
</dbReference>
<name>A0ABQ2BCH9_9MICO</name>
<dbReference type="InterPro" id="IPR036320">
    <property type="entry name" value="Glycosyl_Trfase_fam3_N_dom_sf"/>
</dbReference>
<dbReference type="Gene3D" id="1.20.970.10">
    <property type="entry name" value="Transferase, Pyrimidine Nucleoside Phosphorylase, Chain C"/>
    <property type="match status" value="1"/>
</dbReference>
<comment type="pathway">
    <text evidence="5">Amino-acid biosynthesis; L-tryptophan biosynthesis; L-tryptophan from chorismate: step 2/5.</text>
</comment>
<sequence>MATIDPAAEPTWPGILTELVAGRDLTARETAWAMDEVMSGEVPPTRLAGFLVGLRAKGETAQELTGLADAMLGHATRIEVPGPAVDIVGTGGDRHHTVNVSTMAAVVIAGTGVRVVKHGNRAASSSSGSADVLEALGVRLDQSPAKVADLAVEAGITFCFAGLFHPSMRHAAVARRDLGIATAFNFLGPLTNPAQPRATAVGCADARMAPLMAGVFALRGTDALVFRGDDGLDELAATGGASVWEVREGEVREQRLDAAAELGLRPIELADLRGADAAHNADVARRVFDGTDRGPVRETVLLNAAAALVADGSLPGTGTGSLVERLQAGLERAARSIDEGAAEQVLQRWVAQTQH</sequence>
<feature type="binding site" evidence="5">
    <location>
        <position position="129"/>
    </location>
    <ligand>
        <name>5-phospho-alpha-D-ribose 1-diphosphate</name>
        <dbReference type="ChEBI" id="CHEBI:58017"/>
    </ligand>
</feature>
<reference evidence="9" key="1">
    <citation type="journal article" date="2019" name="Int. J. Syst. Evol. Microbiol.">
        <title>The Global Catalogue of Microorganisms (GCM) 10K type strain sequencing project: providing services to taxonomists for standard genome sequencing and annotation.</title>
        <authorList>
            <consortium name="The Broad Institute Genomics Platform"/>
            <consortium name="The Broad Institute Genome Sequencing Center for Infectious Disease"/>
            <person name="Wu L."/>
            <person name="Ma J."/>
        </authorList>
    </citation>
    <scope>NUCLEOTIDE SEQUENCE [LARGE SCALE GENOMIC DNA]</scope>
    <source>
        <strain evidence="9">CCM 8653</strain>
    </source>
</reference>
<feature type="binding site" evidence="5">
    <location>
        <position position="234"/>
    </location>
    <ligand>
        <name>Mg(2+)</name>
        <dbReference type="ChEBI" id="CHEBI:18420"/>
        <label>2</label>
    </ligand>
</feature>
<evidence type="ECO:0000256" key="4">
    <source>
        <dbReference type="ARBA" id="ARBA00023141"/>
    </source>
</evidence>
<dbReference type="SUPFAM" id="SSF47648">
    <property type="entry name" value="Nucleoside phosphorylase/phosphoribosyltransferase N-terminal domain"/>
    <property type="match status" value="1"/>
</dbReference>
<feature type="domain" description="Glycosyl transferase family 3 N-terminal" evidence="7">
    <location>
        <begin position="15"/>
        <end position="75"/>
    </location>
</feature>
<protein>
    <recommendedName>
        <fullName evidence="5">Anthranilate phosphoribosyltransferase</fullName>
        <ecNumber evidence="5">2.4.2.18</ecNumber>
    </recommendedName>
</protein>
<feature type="binding site" evidence="5">
    <location>
        <begin position="117"/>
        <end position="125"/>
    </location>
    <ligand>
        <name>5-phospho-alpha-D-ribose 1-diphosphate</name>
        <dbReference type="ChEBI" id="CHEBI:58017"/>
    </ligand>
</feature>
<evidence type="ECO:0000256" key="5">
    <source>
        <dbReference type="HAMAP-Rule" id="MF_00211"/>
    </source>
</evidence>
<dbReference type="InterPro" id="IPR017459">
    <property type="entry name" value="Glycosyl_Trfase_fam3_N_dom"/>
</dbReference>
<gene>
    <name evidence="8" type="primary">trpD1</name>
    <name evidence="5" type="synonym">trpD</name>
    <name evidence="8" type="ORF">GCM10007368_38710</name>
</gene>
<feature type="binding site" evidence="5">
    <location>
        <position position="101"/>
    </location>
    <ligand>
        <name>Mg(2+)</name>
        <dbReference type="ChEBI" id="CHEBI:18420"/>
        <label>1</label>
    </ligand>
</feature>
<keyword evidence="4 5" id="KW-0057">Aromatic amino acid biosynthesis</keyword>
<keyword evidence="3 5" id="KW-0822">Tryptophan biosynthesis</keyword>
<dbReference type="InterPro" id="IPR005940">
    <property type="entry name" value="Anthranilate_Pribosyl_Tfrase"/>
</dbReference>
<comment type="similarity">
    <text evidence="5">Belongs to the anthranilate phosphoribosyltransferase family.</text>
</comment>
<dbReference type="EMBL" id="BMDG01000017">
    <property type="protein sequence ID" value="GGI11943.1"/>
    <property type="molecule type" value="Genomic_DNA"/>
</dbReference>
<feature type="domain" description="Glycosyl transferase family 3" evidence="6">
    <location>
        <begin position="83"/>
        <end position="342"/>
    </location>
</feature>
<comment type="caution">
    <text evidence="8">The sequence shown here is derived from an EMBL/GenBank/DDBJ whole genome shotgun (WGS) entry which is preliminary data.</text>
</comment>
<feature type="binding site" evidence="5">
    <location>
        <position position="89"/>
    </location>
    <ligand>
        <name>5-phospho-alpha-D-ribose 1-diphosphate</name>
        <dbReference type="ChEBI" id="CHEBI:58017"/>
    </ligand>
</feature>
<feature type="binding site" evidence="5">
    <location>
        <position position="120"/>
    </location>
    <ligand>
        <name>anthranilate</name>
        <dbReference type="ChEBI" id="CHEBI:16567"/>
        <label>1</label>
    </ligand>
</feature>
<comment type="subunit">
    <text evidence="5">Homodimer.</text>
</comment>
<evidence type="ECO:0000256" key="1">
    <source>
        <dbReference type="ARBA" id="ARBA00022676"/>
    </source>
</evidence>
<proteinExistence type="inferred from homology"/>
<comment type="function">
    <text evidence="5">Catalyzes the transfer of the phosphoribosyl group of 5-phosphorylribose-1-pyrophosphate (PRPP) to anthranilate to yield N-(5'-phosphoribosyl)-anthranilate (PRA).</text>
</comment>
<evidence type="ECO:0000259" key="6">
    <source>
        <dbReference type="Pfam" id="PF00591"/>
    </source>
</evidence>
<keyword evidence="9" id="KW-1185">Reference proteome</keyword>
<feature type="binding site" evidence="5">
    <location>
        <begin position="99"/>
        <end position="102"/>
    </location>
    <ligand>
        <name>5-phospho-alpha-D-ribose 1-diphosphate</name>
        <dbReference type="ChEBI" id="CHEBI:58017"/>
    </ligand>
</feature>
<evidence type="ECO:0000313" key="9">
    <source>
        <dbReference type="Proteomes" id="UP000632535"/>
    </source>
</evidence>
<keyword evidence="5" id="KW-0028">Amino-acid biosynthesis</keyword>
<feature type="binding site" evidence="5">
    <location>
        <position position="234"/>
    </location>
    <ligand>
        <name>Mg(2+)</name>
        <dbReference type="ChEBI" id="CHEBI:18420"/>
        <label>1</label>
    </ligand>
</feature>
<dbReference type="PANTHER" id="PTHR43285">
    <property type="entry name" value="ANTHRANILATE PHOSPHORIBOSYLTRANSFERASE"/>
    <property type="match status" value="1"/>
</dbReference>
<dbReference type="PANTHER" id="PTHR43285:SF2">
    <property type="entry name" value="ANTHRANILATE PHOSPHORIBOSYLTRANSFERASE"/>
    <property type="match status" value="1"/>
</dbReference>
<dbReference type="Proteomes" id="UP000632535">
    <property type="component" value="Unassembled WGS sequence"/>
</dbReference>
<keyword evidence="5" id="KW-0460">Magnesium</keyword>
<keyword evidence="5" id="KW-0479">Metal-binding</keyword>
<comment type="caution">
    <text evidence="5">Lacks conserved residue(s) required for the propagation of feature annotation.</text>
</comment>
<evidence type="ECO:0000256" key="2">
    <source>
        <dbReference type="ARBA" id="ARBA00022679"/>
    </source>
</evidence>
<keyword evidence="1 5" id="KW-0328">Glycosyltransferase</keyword>
<dbReference type="InterPro" id="IPR000312">
    <property type="entry name" value="Glycosyl_Trfase_fam3"/>
</dbReference>
<dbReference type="HAMAP" id="MF_00211">
    <property type="entry name" value="TrpD"/>
    <property type="match status" value="1"/>
</dbReference>
<comment type="catalytic activity">
    <reaction evidence="5">
        <text>N-(5-phospho-beta-D-ribosyl)anthranilate + diphosphate = 5-phospho-alpha-D-ribose 1-diphosphate + anthranilate</text>
        <dbReference type="Rhea" id="RHEA:11768"/>
        <dbReference type="ChEBI" id="CHEBI:16567"/>
        <dbReference type="ChEBI" id="CHEBI:18277"/>
        <dbReference type="ChEBI" id="CHEBI:33019"/>
        <dbReference type="ChEBI" id="CHEBI:58017"/>
        <dbReference type="EC" id="2.4.2.18"/>
    </reaction>
</comment>
<comment type="cofactor">
    <cofactor evidence="5">
        <name>Mg(2+)</name>
        <dbReference type="ChEBI" id="CHEBI:18420"/>
    </cofactor>
    <text evidence="5">Binds 2 magnesium ions per monomer.</text>
</comment>
<feature type="binding site" evidence="5">
    <location>
        <position position="175"/>
    </location>
    <ligand>
        <name>anthranilate</name>
        <dbReference type="ChEBI" id="CHEBI:16567"/>
        <label>2</label>
    </ligand>
</feature>
<dbReference type="GO" id="GO:0016757">
    <property type="term" value="F:glycosyltransferase activity"/>
    <property type="evidence" value="ECO:0007669"/>
    <property type="project" value="UniProtKB-KW"/>
</dbReference>
<keyword evidence="2 5" id="KW-0808">Transferase</keyword>
<feature type="binding site" evidence="5">
    <location>
        <begin position="92"/>
        <end position="93"/>
    </location>
    <ligand>
        <name>5-phospho-alpha-D-ribose 1-diphosphate</name>
        <dbReference type="ChEBI" id="CHEBI:58017"/>
    </ligand>
</feature>
<dbReference type="InterPro" id="IPR035902">
    <property type="entry name" value="Nuc_phospho_transferase"/>
</dbReference>
<feature type="binding site" evidence="5">
    <location>
        <position position="97"/>
    </location>
    <ligand>
        <name>5-phospho-alpha-D-ribose 1-diphosphate</name>
        <dbReference type="ChEBI" id="CHEBI:58017"/>
    </ligand>
</feature>
<dbReference type="Pfam" id="PF00591">
    <property type="entry name" value="Glycos_transf_3"/>
    <property type="match status" value="1"/>
</dbReference>
<feature type="binding site" evidence="5">
    <location>
        <position position="89"/>
    </location>
    <ligand>
        <name>anthranilate</name>
        <dbReference type="ChEBI" id="CHEBI:16567"/>
        <label>1</label>
    </ligand>
</feature>
<feature type="binding site" evidence="5">
    <location>
        <position position="233"/>
    </location>
    <ligand>
        <name>Mg(2+)</name>
        <dbReference type="ChEBI" id="CHEBI:18420"/>
        <label>2</label>
    </ligand>
</feature>
<dbReference type="Pfam" id="PF02885">
    <property type="entry name" value="Glycos_trans_3N"/>
    <property type="match status" value="1"/>
</dbReference>
<dbReference type="NCBIfam" id="TIGR01245">
    <property type="entry name" value="trpD"/>
    <property type="match status" value="1"/>
</dbReference>